<proteinExistence type="predicted"/>
<keyword evidence="2" id="KW-1185">Reference proteome</keyword>
<accession>A0A2U1FS77</accession>
<dbReference type="InterPro" id="IPR009409">
    <property type="entry name" value="DUF1059"/>
</dbReference>
<name>A0A2U1FS77_9PSEU</name>
<dbReference type="RefSeq" id="WP_116706772.1">
    <property type="nucleotide sequence ID" value="NZ_QEKW01000001.1"/>
</dbReference>
<protein>
    <submittedName>
        <fullName evidence="1">Uncharacterized protein DUF1059</fullName>
    </submittedName>
</protein>
<dbReference type="AlphaFoldDB" id="A0A2U1FS77"/>
<reference evidence="1 2" key="1">
    <citation type="submission" date="2018-04" db="EMBL/GenBank/DDBJ databases">
        <title>Genomic Encyclopedia of Type Strains, Phase IV (KMG-IV): sequencing the most valuable type-strain genomes for metagenomic binning, comparative biology and taxonomic classification.</title>
        <authorList>
            <person name="Goeker M."/>
        </authorList>
    </citation>
    <scope>NUCLEOTIDE SEQUENCE [LARGE SCALE GENOMIC DNA]</scope>
    <source>
        <strain evidence="1 2">DSM 45771</strain>
    </source>
</reference>
<gene>
    <name evidence="1" type="ORF">C8D89_101921</name>
</gene>
<organism evidence="1 2">
    <name type="scientific">Actinomycetospora cinnamomea</name>
    <dbReference type="NCBI Taxonomy" id="663609"/>
    <lineage>
        <taxon>Bacteria</taxon>
        <taxon>Bacillati</taxon>
        <taxon>Actinomycetota</taxon>
        <taxon>Actinomycetes</taxon>
        <taxon>Pseudonocardiales</taxon>
        <taxon>Pseudonocardiaceae</taxon>
        <taxon>Actinomycetospora</taxon>
    </lineage>
</organism>
<evidence type="ECO:0000313" key="1">
    <source>
        <dbReference type="EMBL" id="PVZ15051.1"/>
    </source>
</evidence>
<dbReference type="OrthoDB" id="5244574at2"/>
<sequence length="53" mass="5716">MNQVTCECGFEARGAAEGQVVDQVLSHVRSAHPDLVGQVTPDVVRGWIELVPD</sequence>
<dbReference type="Proteomes" id="UP000245639">
    <property type="component" value="Unassembled WGS sequence"/>
</dbReference>
<evidence type="ECO:0000313" key="2">
    <source>
        <dbReference type="Proteomes" id="UP000245639"/>
    </source>
</evidence>
<dbReference type="Pfam" id="PF06348">
    <property type="entry name" value="DUF1059"/>
    <property type="match status" value="1"/>
</dbReference>
<comment type="caution">
    <text evidence="1">The sequence shown here is derived from an EMBL/GenBank/DDBJ whole genome shotgun (WGS) entry which is preliminary data.</text>
</comment>
<dbReference type="EMBL" id="QEKW01000001">
    <property type="protein sequence ID" value="PVZ15051.1"/>
    <property type="molecule type" value="Genomic_DNA"/>
</dbReference>